<evidence type="ECO:0000313" key="6">
    <source>
        <dbReference type="EMBL" id="MCR2747296.1"/>
    </source>
</evidence>
<dbReference type="RefSeq" id="WP_257512517.1">
    <property type="nucleotide sequence ID" value="NZ_JANKHG010000018.1"/>
</dbReference>
<feature type="domain" description="HipA N-terminal subdomain 1" evidence="5">
    <location>
        <begin position="10"/>
        <end position="111"/>
    </location>
</feature>
<sequence>MGRKSSSQSLSIWSNGQRVGVWTIPARGDMLLQYDADWVASAMGRPLSLSLPFNFQNLPFSGKKVLNYFDNLLPDSDVIRKRIAERFKTGSTDPFDLLKAIGRDCVGAVQLLGEDEEPEAVRTVECTQVTKKDIEHILIDTVSPAGMAAGRHNSAELRISIAGAQEKTALLRWKGKWCLPQGSTPTTHILKLPLGLVGGRQADFTSSVDNEWLCMTLLKAYGLPVAHVAIETFGAQRVLVVERFDRKLAPNGEWLMRLPQEDFCQVEGCSPLLKYESDGGPGLKALFNTLRGSENAAADLRTLMASQVLFWLLRAPDGHAKNFSIQILAGGKFQLAPLYDVMSAYPVLGKGPNQWSPYQLKLSMALLGKNRHYDMHSIARRHFNSTAQQLGYGDDAEHVIQELIERTPALIESVQKILPSGFSTHVAETVLGGLEKAAKKLGSMQTS</sequence>
<proteinExistence type="inferred from homology"/>
<dbReference type="InterPro" id="IPR012893">
    <property type="entry name" value="HipA-like_C"/>
</dbReference>
<dbReference type="PANTHER" id="PTHR37419">
    <property type="entry name" value="SERINE/THREONINE-PROTEIN KINASE TOXIN HIPA"/>
    <property type="match status" value="1"/>
</dbReference>
<keyword evidence="2" id="KW-0808">Transferase</keyword>
<feature type="domain" description="HipA-like C-terminal" evidence="4">
    <location>
        <begin position="159"/>
        <end position="409"/>
    </location>
</feature>
<dbReference type="Pfam" id="PF07804">
    <property type="entry name" value="HipA_C"/>
    <property type="match status" value="1"/>
</dbReference>
<name>A0ABT1XJ31_9BURK</name>
<keyword evidence="7" id="KW-1185">Reference proteome</keyword>
<reference evidence="6" key="1">
    <citation type="submission" date="2022-07" db="EMBL/GenBank/DDBJ databases">
        <authorList>
            <person name="Xamxidin M."/>
        </authorList>
    </citation>
    <scope>NUCLEOTIDE SEQUENCE</scope>
    <source>
        <strain evidence="6">YS8-69</strain>
    </source>
</reference>
<evidence type="ECO:0000313" key="7">
    <source>
        <dbReference type="Proteomes" id="UP001165267"/>
    </source>
</evidence>
<dbReference type="PANTHER" id="PTHR37419:SF1">
    <property type="entry name" value="SERINE_THREONINE-PROTEIN KINASE TOXIN HIPA"/>
    <property type="match status" value="1"/>
</dbReference>
<dbReference type="EMBL" id="JANKHG010000018">
    <property type="protein sequence ID" value="MCR2747296.1"/>
    <property type="molecule type" value="Genomic_DNA"/>
</dbReference>
<evidence type="ECO:0000259" key="5">
    <source>
        <dbReference type="Pfam" id="PF13657"/>
    </source>
</evidence>
<comment type="caution">
    <text evidence="6">The sequence shown here is derived from an EMBL/GenBank/DDBJ whole genome shotgun (WGS) entry which is preliminary data.</text>
</comment>
<dbReference type="InterPro" id="IPR017508">
    <property type="entry name" value="HipA_N1"/>
</dbReference>
<evidence type="ECO:0000256" key="1">
    <source>
        <dbReference type="ARBA" id="ARBA00010164"/>
    </source>
</evidence>
<organism evidence="6 7">
    <name type="scientific">Limnobacter parvus</name>
    <dbReference type="NCBI Taxonomy" id="2939690"/>
    <lineage>
        <taxon>Bacteria</taxon>
        <taxon>Pseudomonadati</taxon>
        <taxon>Pseudomonadota</taxon>
        <taxon>Betaproteobacteria</taxon>
        <taxon>Burkholderiales</taxon>
        <taxon>Burkholderiaceae</taxon>
        <taxon>Limnobacter</taxon>
    </lineage>
</organism>
<protein>
    <submittedName>
        <fullName evidence="6">Type II toxin-antitoxin system HipA family toxin</fullName>
    </submittedName>
</protein>
<accession>A0ABT1XJ31</accession>
<evidence type="ECO:0000256" key="3">
    <source>
        <dbReference type="ARBA" id="ARBA00022777"/>
    </source>
</evidence>
<comment type="similarity">
    <text evidence="1">Belongs to the HipA Ser/Thr kinase family.</text>
</comment>
<gene>
    <name evidence="6" type="ORF">NSP04_11605</name>
</gene>
<dbReference type="CDD" id="cd17808">
    <property type="entry name" value="HipA_Ec_like"/>
    <property type="match status" value="1"/>
</dbReference>
<dbReference type="NCBIfam" id="TIGR03071">
    <property type="entry name" value="couple_hipA"/>
    <property type="match status" value="1"/>
</dbReference>
<evidence type="ECO:0000256" key="2">
    <source>
        <dbReference type="ARBA" id="ARBA00022679"/>
    </source>
</evidence>
<evidence type="ECO:0000259" key="4">
    <source>
        <dbReference type="Pfam" id="PF07804"/>
    </source>
</evidence>
<keyword evidence="3" id="KW-0418">Kinase</keyword>
<dbReference type="InterPro" id="IPR052028">
    <property type="entry name" value="HipA_Ser/Thr_kinase"/>
</dbReference>
<dbReference type="Pfam" id="PF13657">
    <property type="entry name" value="Couple_hipA"/>
    <property type="match status" value="1"/>
</dbReference>
<dbReference type="Proteomes" id="UP001165267">
    <property type="component" value="Unassembled WGS sequence"/>
</dbReference>